<organism evidence="1">
    <name type="scientific">marine metagenome</name>
    <dbReference type="NCBI Taxonomy" id="408172"/>
    <lineage>
        <taxon>unclassified sequences</taxon>
        <taxon>metagenomes</taxon>
        <taxon>ecological metagenomes</taxon>
    </lineage>
</organism>
<protein>
    <submittedName>
        <fullName evidence="1">Uncharacterized protein</fullName>
    </submittedName>
</protein>
<accession>A0A382W7D0</accession>
<dbReference type="SUPFAM" id="SSF53067">
    <property type="entry name" value="Actin-like ATPase domain"/>
    <property type="match status" value="1"/>
</dbReference>
<dbReference type="AlphaFoldDB" id="A0A382W7D0"/>
<sequence>MASFIGIDLGTTYSAISYIDDTG</sequence>
<dbReference type="EMBL" id="UINC01157325">
    <property type="protein sequence ID" value="SVD54245.1"/>
    <property type="molecule type" value="Genomic_DNA"/>
</dbReference>
<feature type="non-terminal residue" evidence="1">
    <location>
        <position position="23"/>
    </location>
</feature>
<reference evidence="1" key="1">
    <citation type="submission" date="2018-05" db="EMBL/GenBank/DDBJ databases">
        <authorList>
            <person name="Lanie J.A."/>
            <person name="Ng W.-L."/>
            <person name="Kazmierczak K.M."/>
            <person name="Andrzejewski T.M."/>
            <person name="Davidsen T.M."/>
            <person name="Wayne K.J."/>
            <person name="Tettelin H."/>
            <person name="Glass J.I."/>
            <person name="Rusch D."/>
            <person name="Podicherti R."/>
            <person name="Tsui H.-C.T."/>
            <person name="Winkler M.E."/>
        </authorList>
    </citation>
    <scope>NUCLEOTIDE SEQUENCE</scope>
</reference>
<proteinExistence type="predicted"/>
<dbReference type="InterPro" id="IPR018181">
    <property type="entry name" value="Heat_shock_70_CS"/>
</dbReference>
<dbReference type="PROSITE" id="PS00297">
    <property type="entry name" value="HSP70_1"/>
    <property type="match status" value="1"/>
</dbReference>
<name>A0A382W7D0_9ZZZZ</name>
<gene>
    <name evidence="1" type="ORF">METZ01_LOCUS407099</name>
</gene>
<evidence type="ECO:0000313" key="1">
    <source>
        <dbReference type="EMBL" id="SVD54245.1"/>
    </source>
</evidence>
<dbReference type="InterPro" id="IPR043129">
    <property type="entry name" value="ATPase_NBD"/>
</dbReference>